<reference evidence="1 2" key="1">
    <citation type="submission" date="2023-08" db="EMBL/GenBank/DDBJ databases">
        <title>Implementing the SeqCode for naming new Mesorhizobium species isolated from Vachellia karroo root nodules.</title>
        <authorList>
            <person name="Van Lill M."/>
        </authorList>
    </citation>
    <scope>NUCLEOTIDE SEQUENCE [LARGE SCALE GENOMIC DNA]</scope>
    <source>
        <strain evidence="1 2">VK3E</strain>
    </source>
</reference>
<gene>
    <name evidence="1" type="ORF">RFM51_08020</name>
</gene>
<sequence>MNKQPWKTSVEIEEVESWHYVRVIEDGVISIKSFRSKGDANTFAHGERARLGLTHLKE</sequence>
<proteinExistence type="predicted"/>
<dbReference type="EMBL" id="JAVIIS010000009">
    <property type="protein sequence ID" value="MDX8439535.1"/>
    <property type="molecule type" value="Genomic_DNA"/>
</dbReference>
<name>A0ABU4WX32_9HYPH</name>
<keyword evidence="2" id="KW-1185">Reference proteome</keyword>
<comment type="caution">
    <text evidence="1">The sequence shown here is derived from an EMBL/GenBank/DDBJ whole genome shotgun (WGS) entry which is preliminary data.</text>
</comment>
<protein>
    <submittedName>
        <fullName evidence="1">Uncharacterized protein</fullName>
    </submittedName>
</protein>
<evidence type="ECO:0000313" key="1">
    <source>
        <dbReference type="EMBL" id="MDX8439535.1"/>
    </source>
</evidence>
<organism evidence="1 2">
    <name type="scientific">Mesorhizobium australafricanum</name>
    <dbReference type="NCBI Taxonomy" id="3072311"/>
    <lineage>
        <taxon>Bacteria</taxon>
        <taxon>Pseudomonadati</taxon>
        <taxon>Pseudomonadota</taxon>
        <taxon>Alphaproteobacteria</taxon>
        <taxon>Hyphomicrobiales</taxon>
        <taxon>Phyllobacteriaceae</taxon>
        <taxon>Mesorhizobium</taxon>
    </lineage>
</organism>
<dbReference type="Proteomes" id="UP001272097">
    <property type="component" value="Unassembled WGS sequence"/>
</dbReference>
<evidence type="ECO:0000313" key="2">
    <source>
        <dbReference type="Proteomes" id="UP001272097"/>
    </source>
</evidence>
<dbReference type="RefSeq" id="WP_320213447.1">
    <property type="nucleotide sequence ID" value="NZ_JAVIIS010000009.1"/>
</dbReference>
<accession>A0ABU4WX32</accession>